<accession>A0A017T767</accession>
<evidence type="ECO:0000313" key="4">
    <source>
        <dbReference type="Proteomes" id="UP000019678"/>
    </source>
</evidence>
<reference evidence="3 4" key="1">
    <citation type="submission" date="2013-05" db="EMBL/GenBank/DDBJ databases">
        <title>Genome assembly of Chondromyces apiculatus DSM 436.</title>
        <authorList>
            <person name="Sharma G."/>
            <person name="Khatri I."/>
            <person name="Kaur C."/>
            <person name="Mayilraj S."/>
            <person name="Subramanian S."/>
        </authorList>
    </citation>
    <scope>NUCLEOTIDE SEQUENCE [LARGE SCALE GENOMIC DNA]</scope>
    <source>
        <strain evidence="3 4">DSM 436</strain>
    </source>
</reference>
<feature type="signal peptide" evidence="2">
    <location>
        <begin position="1"/>
        <end position="31"/>
    </location>
</feature>
<gene>
    <name evidence="3" type="ORF">CAP_3673</name>
</gene>
<dbReference type="eggNOG" id="COG1470">
    <property type="taxonomic scope" value="Bacteria"/>
</dbReference>
<dbReference type="STRING" id="1192034.CAP_3673"/>
<comment type="caution">
    <text evidence="3">The sequence shown here is derived from an EMBL/GenBank/DDBJ whole genome shotgun (WGS) entry which is preliminary data.</text>
</comment>
<keyword evidence="2" id="KW-0732">Signal</keyword>
<dbReference type="AlphaFoldDB" id="A0A017T767"/>
<feature type="region of interest" description="Disordered" evidence="1">
    <location>
        <begin position="492"/>
        <end position="520"/>
    </location>
</feature>
<dbReference type="RefSeq" id="WP_044242989.1">
    <property type="nucleotide sequence ID" value="NZ_ASRX01000027.1"/>
</dbReference>
<proteinExistence type="predicted"/>
<sequence>MKTPLLKRDARAWSRPARLAALCGLALPVAASGCSGEPAPTGPFAIITSQGTWDRTSEEQLDLLFTIDNSGGMGDAQQLLAQAIPQLMTRLLNPPCKDAEGTPAATQPAGPFDPCPAGGYRERTRFKDVHVGVISTSLGGHGGSFCSREGSPSNDDRGHLLARSAHTGLGNDLAEKTYEGKGFLAWDPAQKLGRSPFVTGPGDGEADLEVDSAGDGNVTALIPVLTDLVQGVGVSGCGFESQLESWYRFLVDPEPYETIPVIDGEAVPQGLDEALLQQRADFLRPGSTVMIVLLSEENDCSIREGGRAYLVAHGGVVDNQHITMPRPRSECASDPDDPCCASCAQSPAACPMDPTCFVNGDPAQGVAHLVHFLSDHPNLRCFDQKRRFGVDYLYPISRYHQALTSPTIQNRAGEIVANPLFLDLDPADAEMGVRSAQNIFFTGIVGVPWQDLARDPADLSQGLKNAEELARKGSDGRTTWDIVVGDPAMREAPADPFMRESTTPRSGANPITGDAVTPPGTMTLNPINGSERADRGDDLQFACAFDLAEPVDCKTGLPGCTCPPDNDSPLCAPNPADGGERTLRVKGSAYPGLRQLELLKALGDQGITASICPAQLTDAGRADFGFTPVVQAILDRMTVIYESSGCLAPKLAQEPDGHVSCAVIEARSGLSSPEACTCTKARGRVFLSPALEEAAVLPWAPGQAPSGTPEFNCFCEIEQLEGEALAACQSDAVEPVQTPDGEVLHGWCYVDAEQGVGSPEVVQKTLDACAPYQSWQIRFVGNGAPVEPSYLFVACEGG</sequence>
<keyword evidence="4" id="KW-1185">Reference proteome</keyword>
<dbReference type="PROSITE" id="PS51257">
    <property type="entry name" value="PROKAR_LIPOPROTEIN"/>
    <property type="match status" value="1"/>
</dbReference>
<evidence type="ECO:0000313" key="3">
    <source>
        <dbReference type="EMBL" id="EYF05083.1"/>
    </source>
</evidence>
<organism evidence="3 4">
    <name type="scientific">Chondromyces apiculatus DSM 436</name>
    <dbReference type="NCBI Taxonomy" id="1192034"/>
    <lineage>
        <taxon>Bacteria</taxon>
        <taxon>Pseudomonadati</taxon>
        <taxon>Myxococcota</taxon>
        <taxon>Polyangia</taxon>
        <taxon>Polyangiales</taxon>
        <taxon>Polyangiaceae</taxon>
        <taxon>Chondromyces</taxon>
    </lineage>
</organism>
<dbReference type="OrthoDB" id="5490458at2"/>
<dbReference type="EMBL" id="ASRX01000027">
    <property type="protein sequence ID" value="EYF05083.1"/>
    <property type="molecule type" value="Genomic_DNA"/>
</dbReference>
<feature type="chain" id="PRO_5001500012" description="Lipoprotein" evidence="2">
    <location>
        <begin position="32"/>
        <end position="798"/>
    </location>
</feature>
<protein>
    <recommendedName>
        <fullName evidence="5">Lipoprotein</fullName>
    </recommendedName>
</protein>
<dbReference type="Proteomes" id="UP000019678">
    <property type="component" value="Unassembled WGS sequence"/>
</dbReference>
<evidence type="ECO:0000256" key="2">
    <source>
        <dbReference type="SAM" id="SignalP"/>
    </source>
</evidence>
<evidence type="ECO:0008006" key="5">
    <source>
        <dbReference type="Google" id="ProtNLM"/>
    </source>
</evidence>
<evidence type="ECO:0000256" key="1">
    <source>
        <dbReference type="SAM" id="MobiDB-lite"/>
    </source>
</evidence>
<name>A0A017T767_9BACT</name>